<keyword evidence="1" id="KW-1133">Transmembrane helix</keyword>
<evidence type="ECO:0000256" key="1">
    <source>
        <dbReference type="SAM" id="Phobius"/>
    </source>
</evidence>
<dbReference type="RefSeq" id="WP_206611415.1">
    <property type="nucleotide sequence ID" value="NZ_CP034929.1"/>
</dbReference>
<keyword evidence="3" id="KW-1185">Reference proteome</keyword>
<comment type="caution">
    <text evidence="2">The sequence shown here is derived from an EMBL/GenBank/DDBJ whole genome shotgun (WGS) entry which is preliminary data.</text>
</comment>
<keyword evidence="1" id="KW-0812">Transmembrane</keyword>
<feature type="transmembrane region" description="Helical" evidence="1">
    <location>
        <begin position="41"/>
        <end position="63"/>
    </location>
</feature>
<organism evidence="2 3">
    <name type="scientific">Nocardioides yefusunii</name>
    <dbReference type="NCBI Taxonomy" id="2500546"/>
    <lineage>
        <taxon>Bacteria</taxon>
        <taxon>Bacillati</taxon>
        <taxon>Actinomycetota</taxon>
        <taxon>Actinomycetes</taxon>
        <taxon>Propionibacteriales</taxon>
        <taxon>Nocardioidaceae</taxon>
        <taxon>Nocardioides</taxon>
    </lineage>
</organism>
<feature type="transmembrane region" description="Helical" evidence="1">
    <location>
        <begin position="116"/>
        <end position="137"/>
    </location>
</feature>
<feature type="transmembrane region" description="Helical" evidence="1">
    <location>
        <begin position="69"/>
        <end position="86"/>
    </location>
</feature>
<dbReference type="EMBL" id="JBHSQI010000001">
    <property type="protein sequence ID" value="MFC6152288.1"/>
    <property type="molecule type" value="Genomic_DNA"/>
</dbReference>
<evidence type="ECO:0000313" key="3">
    <source>
        <dbReference type="Proteomes" id="UP001596098"/>
    </source>
</evidence>
<reference evidence="3" key="1">
    <citation type="journal article" date="2019" name="Int. J. Syst. Evol. Microbiol.">
        <title>The Global Catalogue of Microorganisms (GCM) 10K type strain sequencing project: providing services to taxonomists for standard genome sequencing and annotation.</title>
        <authorList>
            <consortium name="The Broad Institute Genomics Platform"/>
            <consortium name="The Broad Institute Genome Sequencing Center for Infectious Disease"/>
            <person name="Wu L."/>
            <person name="Ma J."/>
        </authorList>
    </citation>
    <scope>NUCLEOTIDE SEQUENCE [LARGE SCALE GENOMIC DNA]</scope>
    <source>
        <strain evidence="3">DFY28</strain>
    </source>
</reference>
<accession>A0ABW1QSM7</accession>
<protein>
    <submittedName>
        <fullName evidence="2">PGPGW domain-containing protein</fullName>
    </submittedName>
</protein>
<evidence type="ECO:0000313" key="2">
    <source>
        <dbReference type="EMBL" id="MFC6152288.1"/>
    </source>
</evidence>
<dbReference type="Proteomes" id="UP001596098">
    <property type="component" value="Unassembled WGS sequence"/>
</dbReference>
<dbReference type="Pfam" id="PF09656">
    <property type="entry name" value="PGPGW"/>
    <property type="match status" value="1"/>
</dbReference>
<gene>
    <name evidence="2" type="ORF">ACFPWU_01240</name>
</gene>
<proteinExistence type="predicted"/>
<dbReference type="InterPro" id="IPR019099">
    <property type="entry name" value="Uncharacterised_PGPGW_TM"/>
</dbReference>
<sequence>MSRRDEAAPESPTGESAEEYFGPRFLARLHTRLHSNPVTGALTKVVVTLAGVVVMLAGVVMMVTPGPGIVALVLGLAILSTEWRWADRWLDFARAKAAAAAEVARTMDPAVRRRRILLATGVLVGVVALVVGALQVWGWPGVAVELWDDLQARASFVPDLPGMP</sequence>
<keyword evidence="1" id="KW-0472">Membrane</keyword>
<name>A0ABW1QSM7_9ACTN</name>